<sequence length="148" mass="16079">MNSQGNNSGNFYDITGIRMNDNDIVSGTSITSDQHIPNNTPSNSLPNNNNNQQPIFNDASNDNANTQNTFRLGSSTRNIIIQIHLSLMFISNNPCLATQQSMPSNGSTPQFNSQYNNPNPSQSNVFPPSNSLGAIIINSSQTNIYNNA</sequence>
<name>A0A2I1HMY6_9GLOM</name>
<reference evidence="2 3" key="1">
    <citation type="submission" date="2015-10" db="EMBL/GenBank/DDBJ databases">
        <title>Genome analyses suggest a sexual origin of heterokaryosis in a supposedly ancient asexual fungus.</title>
        <authorList>
            <person name="Ropars J."/>
            <person name="Sedzielewska K."/>
            <person name="Noel J."/>
            <person name="Charron P."/>
            <person name="Farinelli L."/>
            <person name="Marton T."/>
            <person name="Kruger M."/>
            <person name="Pelin A."/>
            <person name="Brachmann A."/>
            <person name="Corradi N."/>
        </authorList>
    </citation>
    <scope>NUCLEOTIDE SEQUENCE [LARGE SCALE GENOMIC DNA]</scope>
    <source>
        <strain evidence="2 3">A4</strain>
    </source>
</reference>
<feature type="compositionally biased region" description="Low complexity" evidence="1">
    <location>
        <begin position="109"/>
        <end position="124"/>
    </location>
</feature>
<dbReference type="EMBL" id="LLXI01004072">
    <property type="protein sequence ID" value="PKY60219.1"/>
    <property type="molecule type" value="Genomic_DNA"/>
</dbReference>
<dbReference type="AlphaFoldDB" id="A0A2I1HMY6"/>
<accession>A0A2I1HMY6</accession>
<evidence type="ECO:0000313" key="3">
    <source>
        <dbReference type="Proteomes" id="UP000234323"/>
    </source>
</evidence>
<gene>
    <name evidence="2" type="ORF">RhiirA4_483681</name>
</gene>
<feature type="compositionally biased region" description="Low complexity" evidence="1">
    <location>
        <begin position="37"/>
        <end position="54"/>
    </location>
</feature>
<keyword evidence="3" id="KW-1185">Reference proteome</keyword>
<comment type="caution">
    <text evidence="2">The sequence shown here is derived from an EMBL/GenBank/DDBJ whole genome shotgun (WGS) entry which is preliminary data.</text>
</comment>
<evidence type="ECO:0000313" key="2">
    <source>
        <dbReference type="EMBL" id="PKY60219.1"/>
    </source>
</evidence>
<evidence type="ECO:0000256" key="1">
    <source>
        <dbReference type="SAM" id="MobiDB-lite"/>
    </source>
</evidence>
<proteinExistence type="predicted"/>
<organism evidence="2 3">
    <name type="scientific">Rhizophagus irregularis</name>
    <dbReference type="NCBI Taxonomy" id="588596"/>
    <lineage>
        <taxon>Eukaryota</taxon>
        <taxon>Fungi</taxon>
        <taxon>Fungi incertae sedis</taxon>
        <taxon>Mucoromycota</taxon>
        <taxon>Glomeromycotina</taxon>
        <taxon>Glomeromycetes</taxon>
        <taxon>Glomerales</taxon>
        <taxon>Glomeraceae</taxon>
        <taxon>Rhizophagus</taxon>
    </lineage>
</organism>
<protein>
    <submittedName>
        <fullName evidence="2">Uncharacterized protein</fullName>
    </submittedName>
</protein>
<dbReference type="Proteomes" id="UP000234323">
    <property type="component" value="Unassembled WGS sequence"/>
</dbReference>
<feature type="compositionally biased region" description="Polar residues" evidence="1">
    <location>
        <begin position="58"/>
        <end position="70"/>
    </location>
</feature>
<feature type="region of interest" description="Disordered" evidence="1">
    <location>
        <begin position="25"/>
        <end position="70"/>
    </location>
</feature>
<feature type="region of interest" description="Disordered" evidence="1">
    <location>
        <begin position="100"/>
        <end position="127"/>
    </location>
</feature>
<feature type="compositionally biased region" description="Polar residues" evidence="1">
    <location>
        <begin position="25"/>
        <end position="36"/>
    </location>
</feature>